<dbReference type="NCBIfam" id="NF007739">
    <property type="entry name" value="PRK10419.1"/>
    <property type="match status" value="2"/>
</dbReference>
<sequence length="560" mass="59902">MNAEAPLLQIQNLQIDYRTERAAVRAVDGVDLLVEPGEIVALVGESGSGKSTTAQAVVGLLPESAQVAAGGITLEGQDLLRLPGRLRRRIAGVRIGYVPQDPMSALNPVQKVGRQIAEVLRGHRLADRRGADRAAVEALAAAGVDRPALRAQQYPHQLSGGMRQRALIAMALIAEPALLVADEPTSALDVTVQRTILDRITALSADLGVGVLLITHDLAVAAERADRIAVMQRGRIVETGTAEQILRDPQDDYTKELISAAPSLHSVRIGADAAEPRGYDVTAADGPVRSAVTSEPLLQVTGLTKTFALPRIAGGEVVTAADEVGFSIGRAETFALVGESGSGKTTTVRMTIGLERPDAGRVVFDGHEVTGARGERLRQLRRRFQIVYQSPYASLDPRLSISDQITEPLRAYGLGDRAERRRRAAELLERVGLPTGYAERRPAALSGGQRQRVAIARALALEPDLVVLDEPVSALDVSVQAKILRLLARLQHELGIAYLFISHDLAVVRQIAHRVGVMQHGRLVESGSVTDVFDHPQNPYTRDLLAAIPAPPAAVEGADL</sequence>
<dbReference type="GO" id="GO:0055085">
    <property type="term" value="P:transmembrane transport"/>
    <property type="evidence" value="ECO:0007669"/>
    <property type="project" value="UniProtKB-ARBA"/>
</dbReference>
<dbReference type="RefSeq" id="WP_133753825.1">
    <property type="nucleotide sequence ID" value="NZ_SOAW01000001.1"/>
</dbReference>
<dbReference type="FunFam" id="3.40.50.300:FF:000016">
    <property type="entry name" value="Oligopeptide ABC transporter ATP-binding component"/>
    <property type="match status" value="1"/>
</dbReference>
<dbReference type="InterPro" id="IPR027417">
    <property type="entry name" value="P-loop_NTPase"/>
</dbReference>
<dbReference type="PROSITE" id="PS00211">
    <property type="entry name" value="ABC_TRANSPORTER_1"/>
    <property type="match status" value="2"/>
</dbReference>
<proteinExistence type="inferred from homology"/>
<feature type="domain" description="ABC transporter" evidence="5">
    <location>
        <begin position="8"/>
        <end position="258"/>
    </location>
</feature>
<dbReference type="NCBIfam" id="NF008453">
    <property type="entry name" value="PRK11308.1"/>
    <property type="match status" value="2"/>
</dbReference>
<gene>
    <name evidence="6" type="ORF">CLV29_0890</name>
</gene>
<dbReference type="EMBL" id="SOAW01000001">
    <property type="protein sequence ID" value="TDT33284.1"/>
    <property type="molecule type" value="Genomic_DNA"/>
</dbReference>
<evidence type="ECO:0000256" key="4">
    <source>
        <dbReference type="ARBA" id="ARBA00022840"/>
    </source>
</evidence>
<dbReference type="CDD" id="cd03257">
    <property type="entry name" value="ABC_NikE_OppD_transporters"/>
    <property type="match status" value="2"/>
</dbReference>
<evidence type="ECO:0000313" key="7">
    <source>
        <dbReference type="Proteomes" id="UP000295371"/>
    </source>
</evidence>
<keyword evidence="3" id="KW-0547">Nucleotide-binding</keyword>
<reference evidence="6 7" key="1">
    <citation type="submission" date="2019-03" db="EMBL/GenBank/DDBJ databases">
        <title>Genomic Encyclopedia of Archaeal and Bacterial Type Strains, Phase II (KMG-II): from individual species to whole genera.</title>
        <authorList>
            <person name="Goeker M."/>
        </authorList>
    </citation>
    <scope>NUCLEOTIDE SEQUENCE [LARGE SCALE GENOMIC DNA]</scope>
    <source>
        <strain evidence="6 7">DSM 24323</strain>
    </source>
</reference>
<dbReference type="SMART" id="SM00382">
    <property type="entry name" value="AAA"/>
    <property type="match status" value="2"/>
</dbReference>
<dbReference type="PANTHER" id="PTHR43776:SF7">
    <property type="entry name" value="D,D-DIPEPTIDE TRANSPORT ATP-BINDING PROTEIN DDPF-RELATED"/>
    <property type="match status" value="1"/>
</dbReference>
<dbReference type="GO" id="GO:0015833">
    <property type="term" value="P:peptide transport"/>
    <property type="evidence" value="ECO:0007669"/>
    <property type="project" value="InterPro"/>
</dbReference>
<dbReference type="OrthoDB" id="5357528at2"/>
<dbReference type="InterPro" id="IPR003593">
    <property type="entry name" value="AAA+_ATPase"/>
</dbReference>
<organism evidence="6 7">
    <name type="scientific">Naumannella halotolerans</name>
    <dbReference type="NCBI Taxonomy" id="993414"/>
    <lineage>
        <taxon>Bacteria</taxon>
        <taxon>Bacillati</taxon>
        <taxon>Actinomycetota</taxon>
        <taxon>Actinomycetes</taxon>
        <taxon>Propionibacteriales</taxon>
        <taxon>Propionibacteriaceae</taxon>
        <taxon>Naumannella</taxon>
    </lineage>
</organism>
<keyword evidence="2" id="KW-0813">Transport</keyword>
<dbReference type="InterPro" id="IPR003439">
    <property type="entry name" value="ABC_transporter-like_ATP-bd"/>
</dbReference>
<dbReference type="Pfam" id="PF08352">
    <property type="entry name" value="oligo_HPY"/>
    <property type="match status" value="2"/>
</dbReference>
<protein>
    <submittedName>
        <fullName evidence="6">Peptide/nickel transport system ATP-binding protein</fullName>
    </submittedName>
</protein>
<evidence type="ECO:0000256" key="3">
    <source>
        <dbReference type="ARBA" id="ARBA00022741"/>
    </source>
</evidence>
<dbReference type="GO" id="GO:0016887">
    <property type="term" value="F:ATP hydrolysis activity"/>
    <property type="evidence" value="ECO:0007669"/>
    <property type="project" value="InterPro"/>
</dbReference>
<dbReference type="InterPro" id="IPR050319">
    <property type="entry name" value="ABC_transp_ATP-bind"/>
</dbReference>
<dbReference type="AlphaFoldDB" id="A0A4R7J7P2"/>
<dbReference type="Pfam" id="PF00005">
    <property type="entry name" value="ABC_tran"/>
    <property type="match status" value="2"/>
</dbReference>
<name>A0A4R7J7P2_9ACTN</name>
<keyword evidence="4 6" id="KW-0067">ATP-binding</keyword>
<dbReference type="InterPro" id="IPR017871">
    <property type="entry name" value="ABC_transporter-like_CS"/>
</dbReference>
<evidence type="ECO:0000256" key="2">
    <source>
        <dbReference type="ARBA" id="ARBA00022448"/>
    </source>
</evidence>
<dbReference type="Gene3D" id="3.40.50.300">
    <property type="entry name" value="P-loop containing nucleotide triphosphate hydrolases"/>
    <property type="match status" value="2"/>
</dbReference>
<evidence type="ECO:0000256" key="1">
    <source>
        <dbReference type="ARBA" id="ARBA00005417"/>
    </source>
</evidence>
<dbReference type="PANTHER" id="PTHR43776">
    <property type="entry name" value="TRANSPORT ATP-BINDING PROTEIN"/>
    <property type="match status" value="1"/>
</dbReference>
<keyword evidence="7" id="KW-1185">Reference proteome</keyword>
<accession>A0A4R7J7P2</accession>
<evidence type="ECO:0000259" key="5">
    <source>
        <dbReference type="PROSITE" id="PS50893"/>
    </source>
</evidence>
<comment type="similarity">
    <text evidence="1">Belongs to the ABC transporter superfamily.</text>
</comment>
<dbReference type="GO" id="GO:0005524">
    <property type="term" value="F:ATP binding"/>
    <property type="evidence" value="ECO:0007669"/>
    <property type="project" value="UniProtKB-KW"/>
</dbReference>
<dbReference type="InterPro" id="IPR013563">
    <property type="entry name" value="Oligopep_ABC_C"/>
</dbReference>
<dbReference type="SUPFAM" id="SSF52540">
    <property type="entry name" value="P-loop containing nucleoside triphosphate hydrolases"/>
    <property type="match status" value="2"/>
</dbReference>
<comment type="caution">
    <text evidence="6">The sequence shown here is derived from an EMBL/GenBank/DDBJ whole genome shotgun (WGS) entry which is preliminary data.</text>
</comment>
<dbReference type="PROSITE" id="PS50893">
    <property type="entry name" value="ABC_TRANSPORTER_2"/>
    <property type="match status" value="2"/>
</dbReference>
<evidence type="ECO:0000313" key="6">
    <source>
        <dbReference type="EMBL" id="TDT33284.1"/>
    </source>
</evidence>
<feature type="domain" description="ABC transporter" evidence="5">
    <location>
        <begin position="298"/>
        <end position="545"/>
    </location>
</feature>
<dbReference type="Proteomes" id="UP000295371">
    <property type="component" value="Unassembled WGS sequence"/>
</dbReference>